<evidence type="ECO:0000256" key="4">
    <source>
        <dbReference type="SAM" id="Phobius"/>
    </source>
</evidence>
<dbReference type="PANTHER" id="PTHR30363:SF44">
    <property type="entry name" value="AGA OPERON TRANSCRIPTIONAL REPRESSOR-RELATED"/>
    <property type="match status" value="1"/>
</dbReference>
<sequence>MTRGRHRHPLLLEALRAGEVVVEELAERFGVSASTIRRDLQHLAGEKTIRRTYGGAVIAHPLAHSLAHPLPETSLKEREAQARPEKAAIARAALSLLAEDDILVLDGGSTVAAFGAGLMGRRHAIITNNLPLVGVLAGAAGLTLTVLGGAVRAGSMSTLGPLAEAALRRLTADKAVVSGDGFVAGRGLCEAAIEQVSLKSLMMEQAGEVVVLMDSSKLGRATQGAWAPLPRRWTLVTDAGATQAQCAEAEEAGARVVRAGS</sequence>
<dbReference type="Proteomes" id="UP000245444">
    <property type="component" value="Chromosome"/>
</dbReference>
<dbReference type="RefSeq" id="WP_109957692.1">
    <property type="nucleotide sequence ID" value="NZ_CP029553.1"/>
</dbReference>
<evidence type="ECO:0000256" key="3">
    <source>
        <dbReference type="ARBA" id="ARBA00023163"/>
    </source>
</evidence>
<dbReference type="PROSITE" id="PS00894">
    <property type="entry name" value="HTH_DEOR_1"/>
    <property type="match status" value="1"/>
</dbReference>
<evidence type="ECO:0000313" key="7">
    <source>
        <dbReference type="Proteomes" id="UP000245444"/>
    </source>
</evidence>
<dbReference type="SMART" id="SM01134">
    <property type="entry name" value="DeoRC"/>
    <property type="match status" value="1"/>
</dbReference>
<gene>
    <name evidence="6" type="ORF">DK419_02450</name>
</gene>
<dbReference type="InterPro" id="IPR036390">
    <property type="entry name" value="WH_DNA-bd_sf"/>
</dbReference>
<dbReference type="KEGG" id="mtea:DK419_02450"/>
<dbReference type="PANTHER" id="PTHR30363">
    <property type="entry name" value="HTH-TYPE TRANSCRIPTIONAL REGULATOR SRLR-RELATED"/>
    <property type="match status" value="1"/>
</dbReference>
<reference evidence="6 7" key="1">
    <citation type="submission" date="2018-05" db="EMBL/GenBank/DDBJ databases">
        <title>Complete Genome Sequence of Methylobacterium sp. 17Sr1-28.</title>
        <authorList>
            <person name="Srinivasan S."/>
        </authorList>
    </citation>
    <scope>NUCLEOTIDE SEQUENCE [LARGE SCALE GENOMIC DNA]</scope>
    <source>
        <strain evidence="6 7">17Sr1-28</strain>
    </source>
</reference>
<keyword evidence="4" id="KW-0812">Transmembrane</keyword>
<name>A0A2U8WGQ9_9HYPH</name>
<dbReference type="InterPro" id="IPR037171">
    <property type="entry name" value="NagB/RpiA_transferase-like"/>
</dbReference>
<dbReference type="EMBL" id="CP029553">
    <property type="protein sequence ID" value="AWN45323.1"/>
    <property type="molecule type" value="Genomic_DNA"/>
</dbReference>
<dbReference type="GO" id="GO:0003700">
    <property type="term" value="F:DNA-binding transcription factor activity"/>
    <property type="evidence" value="ECO:0007669"/>
    <property type="project" value="InterPro"/>
</dbReference>
<proteinExistence type="predicted"/>
<evidence type="ECO:0000256" key="1">
    <source>
        <dbReference type="ARBA" id="ARBA00023015"/>
    </source>
</evidence>
<dbReference type="AlphaFoldDB" id="A0A2U8WGQ9"/>
<evidence type="ECO:0000256" key="2">
    <source>
        <dbReference type="ARBA" id="ARBA00023125"/>
    </source>
</evidence>
<keyword evidence="7" id="KW-1185">Reference proteome</keyword>
<keyword evidence="1" id="KW-0805">Transcription regulation</keyword>
<accession>A0A2U8WGQ9</accession>
<dbReference type="SUPFAM" id="SSF46785">
    <property type="entry name" value="Winged helix' DNA-binding domain"/>
    <property type="match status" value="1"/>
</dbReference>
<evidence type="ECO:0000259" key="5">
    <source>
        <dbReference type="PROSITE" id="PS51000"/>
    </source>
</evidence>
<dbReference type="PROSITE" id="PS51000">
    <property type="entry name" value="HTH_DEOR_2"/>
    <property type="match status" value="1"/>
</dbReference>
<protein>
    <submittedName>
        <fullName evidence="6">DeoR/GlpR transcriptional regulator</fullName>
    </submittedName>
</protein>
<dbReference type="GO" id="GO:0003677">
    <property type="term" value="F:DNA binding"/>
    <property type="evidence" value="ECO:0007669"/>
    <property type="project" value="UniProtKB-KW"/>
</dbReference>
<evidence type="ECO:0000313" key="6">
    <source>
        <dbReference type="EMBL" id="AWN45323.1"/>
    </source>
</evidence>
<dbReference type="SUPFAM" id="SSF100950">
    <property type="entry name" value="NagB/RpiA/CoA transferase-like"/>
    <property type="match status" value="1"/>
</dbReference>
<dbReference type="InterPro" id="IPR018356">
    <property type="entry name" value="Tscrpt_reg_HTH_DeoR_CS"/>
</dbReference>
<keyword evidence="4" id="KW-0472">Membrane</keyword>
<dbReference type="SMART" id="SM00420">
    <property type="entry name" value="HTH_DEOR"/>
    <property type="match status" value="1"/>
</dbReference>
<dbReference type="InterPro" id="IPR036388">
    <property type="entry name" value="WH-like_DNA-bd_sf"/>
</dbReference>
<feature type="transmembrane region" description="Helical" evidence="4">
    <location>
        <begin position="129"/>
        <end position="151"/>
    </location>
</feature>
<dbReference type="InterPro" id="IPR014036">
    <property type="entry name" value="DeoR-like_C"/>
</dbReference>
<dbReference type="Pfam" id="PF08220">
    <property type="entry name" value="HTH_DeoR"/>
    <property type="match status" value="1"/>
</dbReference>
<organism evidence="6 7">
    <name type="scientific">Methylobacterium terrae</name>
    <dbReference type="NCBI Taxonomy" id="2202827"/>
    <lineage>
        <taxon>Bacteria</taxon>
        <taxon>Pseudomonadati</taxon>
        <taxon>Pseudomonadota</taxon>
        <taxon>Alphaproteobacteria</taxon>
        <taxon>Hyphomicrobiales</taxon>
        <taxon>Methylobacteriaceae</taxon>
        <taxon>Methylobacterium</taxon>
    </lineage>
</organism>
<dbReference type="PRINTS" id="PR00037">
    <property type="entry name" value="HTHLACR"/>
</dbReference>
<dbReference type="InterPro" id="IPR050313">
    <property type="entry name" value="Carb_Metab_HTH_regulators"/>
</dbReference>
<dbReference type="OrthoDB" id="31600at2"/>
<dbReference type="InterPro" id="IPR001034">
    <property type="entry name" value="DeoR_HTH"/>
</dbReference>
<keyword evidence="4" id="KW-1133">Transmembrane helix</keyword>
<feature type="domain" description="HTH deoR-type" evidence="5">
    <location>
        <begin position="3"/>
        <end position="58"/>
    </location>
</feature>
<keyword evidence="2" id="KW-0238">DNA-binding</keyword>
<dbReference type="Gene3D" id="1.10.10.10">
    <property type="entry name" value="Winged helix-like DNA-binding domain superfamily/Winged helix DNA-binding domain"/>
    <property type="match status" value="1"/>
</dbReference>
<keyword evidence="3" id="KW-0804">Transcription</keyword>
<dbReference type="Pfam" id="PF00455">
    <property type="entry name" value="DeoRC"/>
    <property type="match status" value="1"/>
</dbReference>